<comment type="similarity">
    <text evidence="2">Belongs to the CD36 family.</text>
</comment>
<dbReference type="AlphaFoldDB" id="A0A3S1HMK5"/>
<dbReference type="GO" id="GO:0005737">
    <property type="term" value="C:cytoplasm"/>
    <property type="evidence" value="ECO:0007669"/>
    <property type="project" value="TreeGrafter"/>
</dbReference>
<accession>A0A3S1HMK5</accession>
<evidence type="ECO:0000256" key="4">
    <source>
        <dbReference type="ARBA" id="ARBA00022692"/>
    </source>
</evidence>
<evidence type="ECO:0000256" key="11">
    <source>
        <dbReference type="SAM" id="Phobius"/>
    </source>
</evidence>
<dbReference type="EMBL" id="RQTK01000285">
    <property type="protein sequence ID" value="RUS82469.1"/>
    <property type="molecule type" value="Genomic_DNA"/>
</dbReference>
<evidence type="ECO:0000256" key="1">
    <source>
        <dbReference type="ARBA" id="ARBA00004651"/>
    </source>
</evidence>
<dbReference type="PRINTS" id="PR01609">
    <property type="entry name" value="CD36FAMILY"/>
</dbReference>
<feature type="compositionally biased region" description="Low complexity" evidence="10">
    <location>
        <begin position="7"/>
        <end position="20"/>
    </location>
</feature>
<dbReference type="Pfam" id="PF01130">
    <property type="entry name" value="CD36"/>
    <property type="match status" value="1"/>
</dbReference>
<name>A0A3S1HMK5_ELYCH</name>
<dbReference type="STRING" id="188477.A0A3S1HMK5"/>
<sequence>GTPRTWSKQSCPPSSPSKKQNIIYTHTHTHTPDNPASVHAMASPKGSKLTKGLLVLAIIGAVFVILGCVALIISDGIIYSQVAATLPLNKKGQTYEQWKRPKIPIYFQVWAFDITNPLEILEGKKPAVVHKGPYTYREERTKHAIRFFENGTVYYKERRSFVFDRGLSVGSDNETVTSVNLAMATVMTALRYEAPLLKELVDGALQFWKEELFVETSVHDLLWGREDNILKAIADLVKSFNVTLPITDTVGLLMGKNNTDTGEYLIHSGQRGLENFANIVSWNRQRKLSVWSSDYANTINGSLGIFFPPFVDKDHEQYIFSTDLTRSLALTFQHQTETEGIPLYKFYAPPVTFAKPSINPLNAGFCTPPGHCLPSGLLNMSTAYFGAPVVVSNPHFLFCEPEVVASVEGIWPDREAYESHLNI</sequence>
<keyword evidence="3" id="KW-1003">Cell membrane</keyword>
<keyword evidence="4 11" id="KW-0812">Transmembrane</keyword>
<keyword evidence="5 11" id="KW-1133">Transmembrane helix</keyword>
<evidence type="ECO:0000313" key="12">
    <source>
        <dbReference type="EMBL" id="RUS82469.1"/>
    </source>
</evidence>
<dbReference type="OrthoDB" id="18585at2759"/>
<evidence type="ECO:0000256" key="6">
    <source>
        <dbReference type="ARBA" id="ARBA00023136"/>
    </source>
</evidence>
<evidence type="ECO:0000256" key="7">
    <source>
        <dbReference type="ARBA" id="ARBA00023157"/>
    </source>
</evidence>
<evidence type="ECO:0000256" key="8">
    <source>
        <dbReference type="ARBA" id="ARBA00023170"/>
    </source>
</evidence>
<keyword evidence="9" id="KW-0325">Glycoprotein</keyword>
<dbReference type="GO" id="GO:0005886">
    <property type="term" value="C:plasma membrane"/>
    <property type="evidence" value="ECO:0007669"/>
    <property type="project" value="UniProtKB-SubCell"/>
</dbReference>
<evidence type="ECO:0000256" key="9">
    <source>
        <dbReference type="ARBA" id="ARBA00023180"/>
    </source>
</evidence>
<keyword evidence="8" id="KW-0675">Receptor</keyword>
<keyword evidence="13" id="KW-1185">Reference proteome</keyword>
<proteinExistence type="inferred from homology"/>
<evidence type="ECO:0000256" key="10">
    <source>
        <dbReference type="SAM" id="MobiDB-lite"/>
    </source>
</evidence>
<dbReference type="PANTHER" id="PTHR11923:SF51">
    <property type="entry name" value="LYSOSOME MEMBRANE PROTEIN 2"/>
    <property type="match status" value="1"/>
</dbReference>
<dbReference type="InterPro" id="IPR002159">
    <property type="entry name" value="CD36_fam"/>
</dbReference>
<dbReference type="PRINTS" id="PR01610">
    <property type="entry name" value="CD36ANTIGEN"/>
</dbReference>
<dbReference type="Proteomes" id="UP000271974">
    <property type="component" value="Unassembled WGS sequence"/>
</dbReference>
<dbReference type="InterPro" id="IPR005428">
    <property type="entry name" value="CD36/SCARB1/SNMP1"/>
</dbReference>
<feature type="transmembrane region" description="Helical" evidence="11">
    <location>
        <begin position="53"/>
        <end position="73"/>
    </location>
</feature>
<reference evidence="12 13" key="1">
    <citation type="submission" date="2019-01" db="EMBL/GenBank/DDBJ databases">
        <title>A draft genome assembly of the solar-powered sea slug Elysia chlorotica.</title>
        <authorList>
            <person name="Cai H."/>
            <person name="Li Q."/>
            <person name="Fang X."/>
            <person name="Li J."/>
            <person name="Curtis N.E."/>
            <person name="Altenburger A."/>
            <person name="Shibata T."/>
            <person name="Feng M."/>
            <person name="Maeda T."/>
            <person name="Schwartz J.A."/>
            <person name="Shigenobu S."/>
            <person name="Lundholm N."/>
            <person name="Nishiyama T."/>
            <person name="Yang H."/>
            <person name="Hasebe M."/>
            <person name="Li S."/>
            <person name="Pierce S.K."/>
            <person name="Wang J."/>
        </authorList>
    </citation>
    <scope>NUCLEOTIDE SEQUENCE [LARGE SCALE GENOMIC DNA]</scope>
    <source>
        <strain evidence="12">EC2010</strain>
        <tissue evidence="12">Whole organism of an adult</tissue>
    </source>
</reference>
<evidence type="ECO:0000256" key="5">
    <source>
        <dbReference type="ARBA" id="ARBA00022989"/>
    </source>
</evidence>
<evidence type="ECO:0000256" key="3">
    <source>
        <dbReference type="ARBA" id="ARBA00022475"/>
    </source>
</evidence>
<gene>
    <name evidence="12" type="ORF">EGW08_009775</name>
</gene>
<organism evidence="12 13">
    <name type="scientific">Elysia chlorotica</name>
    <name type="common">Eastern emerald elysia</name>
    <name type="synonym">Sea slug</name>
    <dbReference type="NCBI Taxonomy" id="188477"/>
    <lineage>
        <taxon>Eukaryota</taxon>
        <taxon>Metazoa</taxon>
        <taxon>Spiralia</taxon>
        <taxon>Lophotrochozoa</taxon>
        <taxon>Mollusca</taxon>
        <taxon>Gastropoda</taxon>
        <taxon>Heterobranchia</taxon>
        <taxon>Euthyneura</taxon>
        <taxon>Panpulmonata</taxon>
        <taxon>Sacoglossa</taxon>
        <taxon>Placobranchoidea</taxon>
        <taxon>Plakobranchidae</taxon>
        <taxon>Elysia</taxon>
    </lineage>
</organism>
<keyword evidence="6 11" id="KW-0472">Membrane</keyword>
<dbReference type="GO" id="GO:0005044">
    <property type="term" value="F:scavenger receptor activity"/>
    <property type="evidence" value="ECO:0007669"/>
    <property type="project" value="TreeGrafter"/>
</dbReference>
<feature type="non-terminal residue" evidence="12">
    <location>
        <position position="1"/>
    </location>
</feature>
<feature type="region of interest" description="Disordered" evidence="10">
    <location>
        <begin position="1"/>
        <end position="20"/>
    </location>
</feature>
<evidence type="ECO:0008006" key="14">
    <source>
        <dbReference type="Google" id="ProtNLM"/>
    </source>
</evidence>
<comment type="subcellular location">
    <subcellularLocation>
        <location evidence="1">Cell membrane</location>
        <topology evidence="1">Multi-pass membrane protein</topology>
    </subcellularLocation>
</comment>
<comment type="caution">
    <text evidence="12">The sequence shown here is derived from an EMBL/GenBank/DDBJ whole genome shotgun (WGS) entry which is preliminary data.</text>
</comment>
<evidence type="ECO:0000313" key="13">
    <source>
        <dbReference type="Proteomes" id="UP000271974"/>
    </source>
</evidence>
<protein>
    <recommendedName>
        <fullName evidence="14">Scavenger receptor class B member 1</fullName>
    </recommendedName>
</protein>
<dbReference type="PANTHER" id="PTHR11923">
    <property type="entry name" value="SCAVENGER RECEPTOR CLASS B TYPE-1 SR-B1"/>
    <property type="match status" value="1"/>
</dbReference>
<evidence type="ECO:0000256" key="2">
    <source>
        <dbReference type="ARBA" id="ARBA00010532"/>
    </source>
</evidence>
<feature type="non-terminal residue" evidence="12">
    <location>
        <position position="423"/>
    </location>
</feature>
<keyword evidence="7" id="KW-1015">Disulfide bond</keyword>